<dbReference type="Pfam" id="PF01325">
    <property type="entry name" value="Fe_dep_repress"/>
    <property type="match status" value="1"/>
</dbReference>
<proteinExistence type="inferred from homology"/>
<protein>
    <recommendedName>
        <fullName evidence="4">Transcriptional regulator MntR</fullName>
    </recommendedName>
    <alternativeName>
        <fullName evidence="13">Manganese transport regulator</fullName>
    </alternativeName>
</protein>
<keyword evidence="5" id="KW-0963">Cytoplasm</keyword>
<keyword evidence="10" id="KW-0804">Transcription</keyword>
<organism evidence="15 16">
    <name type="scientific">Snuella lapsa</name>
    <dbReference type="NCBI Taxonomy" id="870481"/>
    <lineage>
        <taxon>Bacteria</taxon>
        <taxon>Pseudomonadati</taxon>
        <taxon>Bacteroidota</taxon>
        <taxon>Flavobacteriia</taxon>
        <taxon>Flavobacteriales</taxon>
        <taxon>Flavobacteriaceae</taxon>
        <taxon>Snuella</taxon>
    </lineage>
</organism>
<evidence type="ECO:0000256" key="1">
    <source>
        <dbReference type="ARBA" id="ARBA00004496"/>
    </source>
</evidence>
<name>A0ABP6WZ08_9FLAO</name>
<comment type="function">
    <text evidence="12">In the presence of manganese, represses expression of mntH and mntS. Up-regulates expression of mntP.</text>
</comment>
<comment type="subcellular location">
    <subcellularLocation>
        <location evidence="1">Cytoplasm</location>
    </subcellularLocation>
</comment>
<reference evidence="16" key="1">
    <citation type="journal article" date="2019" name="Int. J. Syst. Evol. Microbiol.">
        <title>The Global Catalogue of Microorganisms (GCM) 10K type strain sequencing project: providing services to taxonomists for standard genome sequencing and annotation.</title>
        <authorList>
            <consortium name="The Broad Institute Genomics Platform"/>
            <consortium name="The Broad Institute Genome Sequencing Center for Infectious Disease"/>
            <person name="Wu L."/>
            <person name="Ma J."/>
        </authorList>
    </citation>
    <scope>NUCLEOTIDE SEQUENCE [LARGE SCALE GENOMIC DNA]</scope>
    <source>
        <strain evidence="16">JCM 17111</strain>
    </source>
</reference>
<dbReference type="InterPro" id="IPR038157">
    <property type="entry name" value="FeoA_core_dom"/>
</dbReference>
<evidence type="ECO:0000256" key="4">
    <source>
        <dbReference type="ARBA" id="ARBA00022386"/>
    </source>
</evidence>
<dbReference type="Proteomes" id="UP001500954">
    <property type="component" value="Unassembled WGS sequence"/>
</dbReference>
<evidence type="ECO:0000256" key="3">
    <source>
        <dbReference type="ARBA" id="ARBA00011738"/>
    </source>
</evidence>
<dbReference type="InterPro" id="IPR022687">
    <property type="entry name" value="HTH_DTXR"/>
</dbReference>
<dbReference type="Gene3D" id="2.30.30.90">
    <property type="match status" value="1"/>
</dbReference>
<evidence type="ECO:0000256" key="7">
    <source>
        <dbReference type="ARBA" id="ARBA00023015"/>
    </source>
</evidence>
<dbReference type="InterPro" id="IPR036390">
    <property type="entry name" value="WH_DNA-bd_sf"/>
</dbReference>
<evidence type="ECO:0000256" key="6">
    <source>
        <dbReference type="ARBA" id="ARBA00022491"/>
    </source>
</evidence>
<sequence>MLAMITLTEENYIKAIYQLGKYGTVTVSTNSIADALDTKASSVTDMIKKLADKGYVNYKPYQGVNLTQKGKKVAADVVRKHRLWEVFLVEKLNFSWDEVHEIAEQLEHIKSEKLINELDKLLDYPTHDPHGDPIPDKSGDIKKTDKILLFNLEERAKGICVGVKDTSPAFLKYLDKHNIALGSNITVLSKEDFDDSMVIQIGEGAINISQIVANNLFVKVQ</sequence>
<keyword evidence="16" id="KW-1185">Reference proteome</keyword>
<evidence type="ECO:0000256" key="9">
    <source>
        <dbReference type="ARBA" id="ARBA00023159"/>
    </source>
</evidence>
<feature type="domain" description="HTH dtxR-type" evidence="14">
    <location>
        <begin position="1"/>
        <end position="67"/>
    </location>
</feature>
<evidence type="ECO:0000256" key="8">
    <source>
        <dbReference type="ARBA" id="ARBA00023125"/>
    </source>
</evidence>
<evidence type="ECO:0000256" key="5">
    <source>
        <dbReference type="ARBA" id="ARBA00022490"/>
    </source>
</evidence>
<comment type="subunit">
    <text evidence="3">Homodimer.</text>
</comment>
<comment type="similarity">
    <text evidence="2">Belongs to the DtxR/MntR family.</text>
</comment>
<dbReference type="EMBL" id="BAABCY010000019">
    <property type="protein sequence ID" value="GAA3558734.1"/>
    <property type="molecule type" value="Genomic_DNA"/>
</dbReference>
<dbReference type="Pfam" id="PF04023">
    <property type="entry name" value="FeoA"/>
    <property type="match status" value="1"/>
</dbReference>
<dbReference type="InterPro" id="IPR036388">
    <property type="entry name" value="WH-like_DNA-bd_sf"/>
</dbReference>
<keyword evidence="11" id="KW-0464">Manganese</keyword>
<dbReference type="SMART" id="SM00899">
    <property type="entry name" value="FeoA"/>
    <property type="match status" value="1"/>
</dbReference>
<evidence type="ECO:0000256" key="12">
    <source>
        <dbReference type="ARBA" id="ARBA00025185"/>
    </source>
</evidence>
<keyword evidence="9" id="KW-0010">Activator</keyword>
<evidence type="ECO:0000256" key="11">
    <source>
        <dbReference type="ARBA" id="ARBA00023211"/>
    </source>
</evidence>
<evidence type="ECO:0000256" key="2">
    <source>
        <dbReference type="ARBA" id="ARBA00007871"/>
    </source>
</evidence>
<dbReference type="PROSITE" id="PS50944">
    <property type="entry name" value="HTH_DTXR"/>
    <property type="match status" value="1"/>
</dbReference>
<dbReference type="PANTHER" id="PTHR33238">
    <property type="entry name" value="IRON (METAL) DEPENDENT REPRESSOR, DTXR FAMILY"/>
    <property type="match status" value="1"/>
</dbReference>
<evidence type="ECO:0000256" key="10">
    <source>
        <dbReference type="ARBA" id="ARBA00023163"/>
    </source>
</evidence>
<gene>
    <name evidence="15" type="ORF">GCM10022395_07360</name>
</gene>
<dbReference type="InterPro" id="IPR001367">
    <property type="entry name" value="Fe_dep_repressor"/>
</dbReference>
<dbReference type="SUPFAM" id="SSF47979">
    <property type="entry name" value="Iron-dependent repressor protein, dimerization domain"/>
    <property type="match status" value="1"/>
</dbReference>
<evidence type="ECO:0000259" key="14">
    <source>
        <dbReference type="PROSITE" id="PS50944"/>
    </source>
</evidence>
<keyword evidence="8" id="KW-0238">DNA-binding</keyword>
<evidence type="ECO:0000256" key="13">
    <source>
        <dbReference type="ARBA" id="ARBA00032593"/>
    </source>
</evidence>
<accession>A0ABP6WZ08</accession>
<dbReference type="InterPro" id="IPR036421">
    <property type="entry name" value="Fe_dep_repressor_sf"/>
</dbReference>
<dbReference type="Pfam" id="PF02742">
    <property type="entry name" value="Fe_dep_repr_C"/>
    <property type="match status" value="1"/>
</dbReference>
<dbReference type="Gene3D" id="1.10.60.10">
    <property type="entry name" value="Iron dependent repressor, metal binding and dimerisation domain"/>
    <property type="match status" value="1"/>
</dbReference>
<dbReference type="InterPro" id="IPR050536">
    <property type="entry name" value="DtxR_MntR_Metal-Reg"/>
</dbReference>
<dbReference type="Gene3D" id="1.10.10.10">
    <property type="entry name" value="Winged helix-like DNA-binding domain superfamily/Winged helix DNA-binding domain"/>
    <property type="match status" value="1"/>
</dbReference>
<evidence type="ECO:0000313" key="15">
    <source>
        <dbReference type="EMBL" id="GAA3558734.1"/>
    </source>
</evidence>
<keyword evidence="7" id="KW-0805">Transcription regulation</keyword>
<keyword evidence="6" id="KW-0678">Repressor</keyword>
<dbReference type="SMART" id="SM00529">
    <property type="entry name" value="HTH_DTXR"/>
    <property type="match status" value="1"/>
</dbReference>
<evidence type="ECO:0000313" key="16">
    <source>
        <dbReference type="Proteomes" id="UP001500954"/>
    </source>
</evidence>
<dbReference type="PANTHER" id="PTHR33238:SF11">
    <property type="entry name" value="TRANSCRIPTIONAL REGULATOR MNTR"/>
    <property type="match status" value="1"/>
</dbReference>
<dbReference type="InterPro" id="IPR022689">
    <property type="entry name" value="Iron_dep_repressor"/>
</dbReference>
<dbReference type="SUPFAM" id="SSF46785">
    <property type="entry name" value="Winged helix' DNA-binding domain"/>
    <property type="match status" value="1"/>
</dbReference>
<comment type="caution">
    <text evidence="15">The sequence shown here is derived from an EMBL/GenBank/DDBJ whole genome shotgun (WGS) entry which is preliminary data.</text>
</comment>
<dbReference type="InterPro" id="IPR007167">
    <property type="entry name" value="Fe-transptr_FeoA-like"/>
</dbReference>